<evidence type="ECO:0000313" key="1">
    <source>
        <dbReference type="EMBL" id="TPP61266.1"/>
    </source>
</evidence>
<sequence>MRKSLSGDASSLASAIDDASGLLNAVGGHTIGQRSIRQQREVAYKLSHPNRLHPDIWHNETHEFNDGPACLCKPKYRIGPLHNQYEGEELVPTCVPESNNRNRLYHYRVIVSPTTNFVQPVPTKISYEGRDYIFDGFSIFLHYKLDNVPPCQILRFNLLYDIFPVEEEFPEFFSVRALDLLTQYLFVELLELLDLSWRPVGVTEGCPVVHLMPRFIHLRKSSVTLPLSNDHQMSSDQTPPSYAAESELVAEILPVNAVLDYLLREALTPVIDVMQLSSIQKYNNAQWSNYIADLRGTLATFPGKVS</sequence>
<gene>
    <name evidence="1" type="ORF">FGIG_02315</name>
</gene>
<dbReference type="EMBL" id="SUNJ01008390">
    <property type="protein sequence ID" value="TPP61266.1"/>
    <property type="molecule type" value="Genomic_DNA"/>
</dbReference>
<dbReference type="Proteomes" id="UP000316759">
    <property type="component" value="Unassembled WGS sequence"/>
</dbReference>
<dbReference type="AlphaFoldDB" id="A0A504YLN4"/>
<dbReference type="OrthoDB" id="67027at2759"/>
<keyword evidence="2" id="KW-1185">Reference proteome</keyword>
<comment type="caution">
    <text evidence="1">The sequence shown here is derived from an EMBL/GenBank/DDBJ whole genome shotgun (WGS) entry which is preliminary data.</text>
</comment>
<name>A0A504YLN4_FASGI</name>
<organism evidence="1 2">
    <name type="scientific">Fasciola gigantica</name>
    <name type="common">Giant liver fluke</name>
    <dbReference type="NCBI Taxonomy" id="46835"/>
    <lineage>
        <taxon>Eukaryota</taxon>
        <taxon>Metazoa</taxon>
        <taxon>Spiralia</taxon>
        <taxon>Lophotrochozoa</taxon>
        <taxon>Platyhelminthes</taxon>
        <taxon>Trematoda</taxon>
        <taxon>Digenea</taxon>
        <taxon>Plagiorchiida</taxon>
        <taxon>Echinostomata</taxon>
        <taxon>Echinostomatoidea</taxon>
        <taxon>Fasciolidae</taxon>
        <taxon>Fasciola</taxon>
    </lineage>
</organism>
<evidence type="ECO:0000313" key="2">
    <source>
        <dbReference type="Proteomes" id="UP000316759"/>
    </source>
</evidence>
<protein>
    <submittedName>
        <fullName evidence="1">Ribonuclease 3</fullName>
    </submittedName>
</protein>
<accession>A0A504YLN4</accession>
<proteinExistence type="predicted"/>
<reference evidence="1 2" key="1">
    <citation type="submission" date="2019-04" db="EMBL/GenBank/DDBJ databases">
        <title>Annotation for the trematode Fasciola gigantica.</title>
        <authorList>
            <person name="Choi Y.-J."/>
        </authorList>
    </citation>
    <scope>NUCLEOTIDE SEQUENCE [LARGE SCALE GENOMIC DNA]</scope>
    <source>
        <strain evidence="1">Uganda_cow_1</strain>
    </source>
</reference>
<dbReference type="STRING" id="46835.A0A504YLN4"/>